<evidence type="ECO:0000256" key="1">
    <source>
        <dbReference type="ARBA" id="ARBA00022679"/>
    </source>
</evidence>
<evidence type="ECO:0000313" key="7">
    <source>
        <dbReference type="EMBL" id="OHA00789.1"/>
    </source>
</evidence>
<dbReference type="InterPro" id="IPR005849">
    <property type="entry name" value="GalP_Utransf_N"/>
</dbReference>
<dbReference type="PANTHER" id="PTHR42763">
    <property type="entry name" value="ADP-GLUCOSE PHOSPHORYLASE"/>
    <property type="match status" value="1"/>
</dbReference>
<evidence type="ECO:0000259" key="6">
    <source>
        <dbReference type="Pfam" id="PF01087"/>
    </source>
</evidence>
<evidence type="ECO:0000256" key="2">
    <source>
        <dbReference type="ARBA" id="ARBA00022695"/>
    </source>
</evidence>
<dbReference type="GO" id="GO:0008270">
    <property type="term" value="F:zinc ion binding"/>
    <property type="evidence" value="ECO:0007669"/>
    <property type="project" value="InterPro"/>
</dbReference>
<gene>
    <name evidence="7" type="ORF">A3C07_01950</name>
</gene>
<dbReference type="Proteomes" id="UP000179023">
    <property type="component" value="Unassembled WGS sequence"/>
</dbReference>
<keyword evidence="5" id="KW-0479">Metal-binding</keyword>
<feature type="binding site" evidence="5">
    <location>
        <position position="43"/>
    </location>
    <ligand>
        <name>Zn(2+)</name>
        <dbReference type="ChEBI" id="CHEBI:29105"/>
    </ligand>
</feature>
<comment type="cofactor">
    <cofactor evidence="5">
        <name>Zn(2+)</name>
        <dbReference type="ChEBI" id="CHEBI:29105"/>
    </cofactor>
    <text evidence="5">Binds 1 zinc ion per subunit.</text>
</comment>
<keyword evidence="2" id="KW-0548">Nucleotidyltransferase</keyword>
<dbReference type="GO" id="GO:0006012">
    <property type="term" value="P:galactose metabolic process"/>
    <property type="evidence" value="ECO:0007669"/>
    <property type="project" value="InterPro"/>
</dbReference>
<proteinExistence type="predicted"/>
<dbReference type="Pfam" id="PF01087">
    <property type="entry name" value="GalP_UDP_transf"/>
    <property type="match status" value="1"/>
</dbReference>
<evidence type="ECO:0000256" key="4">
    <source>
        <dbReference type="PIRSR" id="PIRSR000808-1"/>
    </source>
</evidence>
<dbReference type="GO" id="GO:0008108">
    <property type="term" value="F:UDP-glucose:hexose-1-phosphate uridylyltransferase activity"/>
    <property type="evidence" value="ECO:0007669"/>
    <property type="project" value="InterPro"/>
</dbReference>
<keyword evidence="1" id="KW-0808">Transferase</keyword>
<feature type="domain" description="Galactose-1-phosphate uridyl transferase N-terminal" evidence="6">
    <location>
        <begin position="7"/>
        <end position="172"/>
    </location>
</feature>
<comment type="caution">
    <text evidence="7">The sequence shown here is derived from an EMBL/GenBank/DDBJ whole genome shotgun (WGS) entry which is preliminary data.</text>
</comment>
<dbReference type="InterPro" id="IPR053177">
    <property type="entry name" value="ADP-glucose_phosphorylase"/>
</dbReference>
<dbReference type="SUPFAM" id="SSF54197">
    <property type="entry name" value="HIT-like"/>
    <property type="match status" value="2"/>
</dbReference>
<name>A0A1G2KQV4_9BACT</name>
<reference evidence="7 8" key="1">
    <citation type="journal article" date="2016" name="Nat. Commun.">
        <title>Thousands of microbial genomes shed light on interconnected biogeochemical processes in an aquifer system.</title>
        <authorList>
            <person name="Anantharaman K."/>
            <person name="Brown C.T."/>
            <person name="Hug L.A."/>
            <person name="Sharon I."/>
            <person name="Castelle C.J."/>
            <person name="Probst A.J."/>
            <person name="Thomas B.C."/>
            <person name="Singh A."/>
            <person name="Wilkins M.J."/>
            <person name="Karaoz U."/>
            <person name="Brodie E.L."/>
            <person name="Williams K.H."/>
            <person name="Hubbard S.S."/>
            <person name="Banfield J.F."/>
        </authorList>
    </citation>
    <scope>NUCLEOTIDE SEQUENCE [LARGE SCALE GENOMIC DNA]</scope>
</reference>
<organism evidence="7 8">
    <name type="scientific">Candidatus Sungbacteria bacterium RIFCSPHIGHO2_02_FULL_47_11</name>
    <dbReference type="NCBI Taxonomy" id="1802270"/>
    <lineage>
        <taxon>Bacteria</taxon>
        <taxon>Candidatus Sungiibacteriota</taxon>
    </lineage>
</organism>
<evidence type="ECO:0000256" key="5">
    <source>
        <dbReference type="PIRSR" id="PIRSR000808-3"/>
    </source>
</evidence>
<sequence>MSKSTLRRDLIVRRWVVVAEERSKRPSDFLKKNDKELKICPFCPGNEQETPPEITAYRRKDSGLWYIRVVPNKFGAFSISENPLERKKIGIFREMEARGAHEVIISTPQHEKRIYDFSPDEMYELLWVCKERTLDLKNDPLIESVFIFGNEGEDAGASLEHEHWQLVGLPVIPKLIWDEIEACRECWDRDDNCAFCLLTQQEYGEKVRIVAENEHFFSLSKYDGRVPFETWILPLAHRPLFEDGGEKILRPLAEILCETIQRIGAVLNRPDFNIFFHSAPLRDRTHDRYYHFHLEILPILTRVAGFEWGTGFYINPTRSEDAAAFLRDIKIETK</sequence>
<dbReference type="STRING" id="1802270.A3C07_01950"/>
<accession>A0A1G2KQV4</accession>
<dbReference type="AlphaFoldDB" id="A0A1G2KQV4"/>
<dbReference type="EMBL" id="MHQI01000006">
    <property type="protein sequence ID" value="OHA00789.1"/>
    <property type="molecule type" value="Genomic_DNA"/>
</dbReference>
<protein>
    <recommendedName>
        <fullName evidence="6">Galactose-1-phosphate uridyl transferase N-terminal domain-containing protein</fullName>
    </recommendedName>
</protein>
<feature type="binding site" evidence="5">
    <location>
        <position position="110"/>
    </location>
    <ligand>
        <name>Zn(2+)</name>
        <dbReference type="ChEBI" id="CHEBI:29105"/>
    </ligand>
</feature>
<feature type="binding site" evidence="5">
    <location>
        <position position="40"/>
    </location>
    <ligand>
        <name>Zn(2+)</name>
        <dbReference type="ChEBI" id="CHEBI:29105"/>
    </ligand>
</feature>
<keyword evidence="3" id="KW-0119">Carbohydrate metabolism</keyword>
<feature type="binding site" evidence="5">
    <location>
        <position position="161"/>
    </location>
    <ligand>
        <name>Zn(2+)</name>
        <dbReference type="ChEBI" id="CHEBI:29105"/>
    </ligand>
</feature>
<evidence type="ECO:0000256" key="3">
    <source>
        <dbReference type="ARBA" id="ARBA00023277"/>
    </source>
</evidence>
<dbReference type="Gene3D" id="3.30.428.10">
    <property type="entry name" value="HIT-like"/>
    <property type="match status" value="2"/>
</dbReference>
<dbReference type="PIRSF" id="PIRSF000808">
    <property type="entry name" value="GalT"/>
    <property type="match status" value="1"/>
</dbReference>
<keyword evidence="5" id="KW-0862">Zinc</keyword>
<evidence type="ECO:0000313" key="8">
    <source>
        <dbReference type="Proteomes" id="UP000179023"/>
    </source>
</evidence>
<feature type="active site" description="Tele-UMP-histidine intermediate" evidence="4">
    <location>
        <position position="163"/>
    </location>
</feature>
<dbReference type="InterPro" id="IPR036265">
    <property type="entry name" value="HIT-like_sf"/>
</dbReference>
<dbReference type="InterPro" id="IPR001937">
    <property type="entry name" value="GalP_UDPtransf1"/>
</dbReference>
<dbReference type="PANTHER" id="PTHR42763:SF1">
    <property type="entry name" value="UDP-GLUCOSE--HEXOSE-1-PHOSPHATE URIDYLYLTRANSFERASE"/>
    <property type="match status" value="1"/>
</dbReference>